<keyword evidence="4" id="KW-0238">DNA-binding</keyword>
<dbReference type="InterPro" id="IPR015421">
    <property type="entry name" value="PyrdxlP-dep_Trfase_major"/>
</dbReference>
<dbReference type="PANTHER" id="PTHR46577">
    <property type="entry name" value="HTH-TYPE TRANSCRIPTIONAL REGULATORY PROTEIN GABR"/>
    <property type="match status" value="1"/>
</dbReference>
<reference evidence="7 8" key="1">
    <citation type="submission" date="2016-09" db="EMBL/GenBank/DDBJ databases">
        <title>Pseudonocardia autotrophica DSM535, a candidate organism with high potential of specific P450 cytochromes.</title>
        <authorList>
            <person name="Grumaz C."/>
            <person name="Vainshtein Y."/>
            <person name="Kirstahler P."/>
            <person name="Sohn K."/>
        </authorList>
    </citation>
    <scope>NUCLEOTIDE SEQUENCE [LARGE SCALE GENOMIC DNA]</scope>
    <source>
        <strain evidence="7 8">DSM 535</strain>
    </source>
</reference>
<dbReference type="GO" id="GO:0003677">
    <property type="term" value="F:DNA binding"/>
    <property type="evidence" value="ECO:0007669"/>
    <property type="project" value="UniProtKB-KW"/>
</dbReference>
<dbReference type="Gene3D" id="1.10.10.10">
    <property type="entry name" value="Winged helix-like DNA-binding domain superfamily/Winged helix DNA-binding domain"/>
    <property type="match status" value="1"/>
</dbReference>
<dbReference type="InterPro" id="IPR004839">
    <property type="entry name" value="Aminotransferase_I/II_large"/>
</dbReference>
<dbReference type="RefSeq" id="WP_085915317.1">
    <property type="nucleotide sequence ID" value="NZ_AP018920.1"/>
</dbReference>
<keyword evidence="5" id="KW-0804">Transcription</keyword>
<dbReference type="STRING" id="2074.BG845_05168"/>
<dbReference type="SUPFAM" id="SSF53383">
    <property type="entry name" value="PLP-dependent transferases"/>
    <property type="match status" value="1"/>
</dbReference>
<dbReference type="Proteomes" id="UP000194360">
    <property type="component" value="Unassembled WGS sequence"/>
</dbReference>
<evidence type="ECO:0000313" key="7">
    <source>
        <dbReference type="EMBL" id="OSY36732.1"/>
    </source>
</evidence>
<evidence type="ECO:0000256" key="2">
    <source>
        <dbReference type="ARBA" id="ARBA00022898"/>
    </source>
</evidence>
<dbReference type="InterPro" id="IPR051446">
    <property type="entry name" value="HTH_trans_reg/aminotransferase"/>
</dbReference>
<dbReference type="InterPro" id="IPR000524">
    <property type="entry name" value="Tscrpt_reg_HTH_GntR"/>
</dbReference>
<dbReference type="SMART" id="SM00345">
    <property type="entry name" value="HTH_GNTR"/>
    <property type="match status" value="1"/>
</dbReference>
<protein>
    <submittedName>
        <fullName evidence="7">Putative HTH-type transcriptional regulator YjiR</fullName>
    </submittedName>
</protein>
<comment type="similarity">
    <text evidence="1">In the C-terminal section; belongs to the class-I pyridoxal-phosphate-dependent aminotransferase family.</text>
</comment>
<proteinExistence type="inferred from homology"/>
<dbReference type="CDD" id="cd00609">
    <property type="entry name" value="AAT_like"/>
    <property type="match status" value="1"/>
</dbReference>
<dbReference type="GO" id="GO:0030170">
    <property type="term" value="F:pyridoxal phosphate binding"/>
    <property type="evidence" value="ECO:0007669"/>
    <property type="project" value="InterPro"/>
</dbReference>
<dbReference type="InterPro" id="IPR036388">
    <property type="entry name" value="WH-like_DNA-bd_sf"/>
</dbReference>
<dbReference type="Pfam" id="PF00155">
    <property type="entry name" value="Aminotran_1_2"/>
    <property type="match status" value="1"/>
</dbReference>
<evidence type="ECO:0000256" key="5">
    <source>
        <dbReference type="ARBA" id="ARBA00023163"/>
    </source>
</evidence>
<dbReference type="PROSITE" id="PS50949">
    <property type="entry name" value="HTH_GNTR"/>
    <property type="match status" value="1"/>
</dbReference>
<dbReference type="InterPro" id="IPR015422">
    <property type="entry name" value="PyrdxlP-dep_Trfase_small"/>
</dbReference>
<accession>A0A1Y2MNH0</accession>
<evidence type="ECO:0000313" key="8">
    <source>
        <dbReference type="Proteomes" id="UP000194360"/>
    </source>
</evidence>
<keyword evidence="2" id="KW-0663">Pyridoxal phosphate</keyword>
<evidence type="ECO:0000256" key="4">
    <source>
        <dbReference type="ARBA" id="ARBA00023125"/>
    </source>
</evidence>
<dbReference type="Gene3D" id="3.90.1150.10">
    <property type="entry name" value="Aspartate Aminotransferase, domain 1"/>
    <property type="match status" value="1"/>
</dbReference>
<evidence type="ECO:0000259" key="6">
    <source>
        <dbReference type="PROSITE" id="PS50949"/>
    </source>
</evidence>
<evidence type="ECO:0000256" key="3">
    <source>
        <dbReference type="ARBA" id="ARBA00023015"/>
    </source>
</evidence>
<keyword evidence="8" id="KW-1185">Reference proteome</keyword>
<feature type="domain" description="HTH gntR-type" evidence="6">
    <location>
        <begin position="3"/>
        <end position="71"/>
    </location>
</feature>
<dbReference type="InterPro" id="IPR015424">
    <property type="entry name" value="PyrdxlP-dep_Trfase"/>
</dbReference>
<dbReference type="AlphaFoldDB" id="A0A1Y2MNH0"/>
<dbReference type="OrthoDB" id="3564840at2"/>
<sequence>MRPAAYKPIVDRLAAAIRTGGLPAGTKLPTHRALAAEHRIALATATRVYAELTTMGLVAGEPGRGTFVRDQHGHDGIEPDRRLPVPRTADLSFNQPPATEQTPQLRHALRELSTSGNLEAVLYQQPPGGRSHERAIVATYLLDRGIDTPPAGVFLTNGAQQGLDAVLSATTRPGDVIATDALTYPGLKILAAARFLEIAPVPLTAHGPDLDALERLCAARPVRAIYTIPTVHNPLGWTLDQATRERLVGIARTQDTLLIEDATYAFLDEYAPPPVQTTAPERTFYISGLSKNVATGLRFGFTVAPDEHARALTRGLRTTTWGISGIVTALATGWIHDGTVTRLEKDRRDDARTRQHIARAALTDLDYTAHPSSYFGWLRLPEGIRADQAAAALAGEGILVSTADAFSTAPHPPHALRLALATPAREDLPDVLERLRATIAAMPW</sequence>
<organism evidence="7 8">
    <name type="scientific">Pseudonocardia autotrophica</name>
    <name type="common">Amycolata autotrophica</name>
    <name type="synonym">Nocardia autotrophica</name>
    <dbReference type="NCBI Taxonomy" id="2074"/>
    <lineage>
        <taxon>Bacteria</taxon>
        <taxon>Bacillati</taxon>
        <taxon>Actinomycetota</taxon>
        <taxon>Actinomycetes</taxon>
        <taxon>Pseudonocardiales</taxon>
        <taxon>Pseudonocardiaceae</taxon>
        <taxon>Pseudonocardia</taxon>
    </lineage>
</organism>
<dbReference type="GO" id="GO:0003700">
    <property type="term" value="F:DNA-binding transcription factor activity"/>
    <property type="evidence" value="ECO:0007669"/>
    <property type="project" value="InterPro"/>
</dbReference>
<dbReference type="Pfam" id="PF00392">
    <property type="entry name" value="GntR"/>
    <property type="match status" value="1"/>
</dbReference>
<dbReference type="CDD" id="cd07377">
    <property type="entry name" value="WHTH_GntR"/>
    <property type="match status" value="1"/>
</dbReference>
<dbReference type="EMBL" id="MIGB01000036">
    <property type="protein sequence ID" value="OSY36732.1"/>
    <property type="molecule type" value="Genomic_DNA"/>
</dbReference>
<gene>
    <name evidence="7" type="primary">yjiR_2</name>
    <name evidence="7" type="ORF">BG845_05168</name>
</gene>
<keyword evidence="3" id="KW-0805">Transcription regulation</keyword>
<name>A0A1Y2MNH0_PSEAH</name>
<comment type="caution">
    <text evidence="7">The sequence shown here is derived from an EMBL/GenBank/DDBJ whole genome shotgun (WGS) entry which is preliminary data.</text>
</comment>
<dbReference type="PANTHER" id="PTHR46577:SF1">
    <property type="entry name" value="HTH-TYPE TRANSCRIPTIONAL REGULATORY PROTEIN GABR"/>
    <property type="match status" value="1"/>
</dbReference>
<evidence type="ECO:0000256" key="1">
    <source>
        <dbReference type="ARBA" id="ARBA00005384"/>
    </source>
</evidence>
<dbReference type="InterPro" id="IPR036390">
    <property type="entry name" value="WH_DNA-bd_sf"/>
</dbReference>
<dbReference type="Gene3D" id="3.40.640.10">
    <property type="entry name" value="Type I PLP-dependent aspartate aminotransferase-like (Major domain)"/>
    <property type="match status" value="1"/>
</dbReference>
<dbReference type="SUPFAM" id="SSF46785">
    <property type="entry name" value="Winged helix' DNA-binding domain"/>
    <property type="match status" value="1"/>
</dbReference>